<name>A0A7J4IV20_9ARCH</name>
<evidence type="ECO:0000313" key="3">
    <source>
        <dbReference type="Proteomes" id="UP000577419"/>
    </source>
</evidence>
<dbReference type="EMBL" id="DUFG01000022">
    <property type="protein sequence ID" value="HIH08670.1"/>
    <property type="molecule type" value="Genomic_DNA"/>
</dbReference>
<proteinExistence type="predicted"/>
<organism evidence="2 3">
    <name type="scientific">Candidatus Iainarchaeum sp</name>
    <dbReference type="NCBI Taxonomy" id="3101447"/>
    <lineage>
        <taxon>Archaea</taxon>
        <taxon>Candidatus Iainarchaeota</taxon>
        <taxon>Candidatus Iainarchaeia</taxon>
        <taxon>Candidatus Iainarchaeales</taxon>
        <taxon>Candidatus Iainarchaeaceae</taxon>
        <taxon>Candidatus Iainarchaeum</taxon>
    </lineage>
</organism>
<protein>
    <submittedName>
        <fullName evidence="2">Uncharacterized protein</fullName>
    </submittedName>
</protein>
<reference evidence="3" key="1">
    <citation type="journal article" date="2020" name="bioRxiv">
        <title>A rank-normalized archaeal taxonomy based on genome phylogeny resolves widespread incomplete and uneven classifications.</title>
        <authorList>
            <person name="Rinke C."/>
            <person name="Chuvochina M."/>
            <person name="Mussig A.J."/>
            <person name="Chaumeil P.-A."/>
            <person name="Waite D.W."/>
            <person name="Whitman W.B."/>
            <person name="Parks D.H."/>
            <person name="Hugenholtz P."/>
        </authorList>
    </citation>
    <scope>NUCLEOTIDE SEQUENCE [LARGE SCALE GENOMIC DNA]</scope>
</reference>
<accession>A0A7J4IV20</accession>
<evidence type="ECO:0000313" key="2">
    <source>
        <dbReference type="EMBL" id="HIH08670.1"/>
    </source>
</evidence>
<evidence type="ECO:0000256" key="1">
    <source>
        <dbReference type="SAM" id="MobiDB-lite"/>
    </source>
</evidence>
<comment type="caution">
    <text evidence="2">The sequence shown here is derived from an EMBL/GenBank/DDBJ whole genome shotgun (WGS) entry which is preliminary data.</text>
</comment>
<feature type="region of interest" description="Disordered" evidence="1">
    <location>
        <begin position="1"/>
        <end position="33"/>
    </location>
</feature>
<sequence>MAASSVLRRGKKPAVSVAGKPKKERAAMPSAGRPSFVAGFSRALAVATGAPVARFVIPRDAIFPKGFRRTFSSALHRVGKPESLAKQELSRIAREAEAQLKKQLSKERNPQKREGIQKALGFLGHW</sequence>
<dbReference type="AlphaFoldDB" id="A0A7J4IV20"/>
<gene>
    <name evidence="2" type="ORF">HA237_04850</name>
</gene>
<dbReference type="Proteomes" id="UP000577419">
    <property type="component" value="Unassembled WGS sequence"/>
</dbReference>